<comment type="subcellular location">
    <subcellularLocation>
        <location evidence="1">Membrane</location>
        <topology evidence="1">Multi-pass membrane protein</topology>
    </subcellularLocation>
</comment>
<dbReference type="Proteomes" id="UP001187531">
    <property type="component" value="Unassembled WGS sequence"/>
</dbReference>
<evidence type="ECO:0000256" key="1">
    <source>
        <dbReference type="ARBA" id="ARBA00004141"/>
    </source>
</evidence>
<evidence type="ECO:0000256" key="7">
    <source>
        <dbReference type="ARBA" id="ARBA00023136"/>
    </source>
</evidence>
<evidence type="ECO:0000256" key="3">
    <source>
        <dbReference type="ARBA" id="ARBA00022723"/>
    </source>
</evidence>
<feature type="region of interest" description="Disordered" evidence="9">
    <location>
        <begin position="536"/>
        <end position="559"/>
    </location>
</feature>
<keyword evidence="13" id="KW-1185">Reference proteome</keyword>
<feature type="compositionally biased region" description="Polar residues" evidence="9">
    <location>
        <begin position="545"/>
        <end position="559"/>
    </location>
</feature>
<keyword evidence="6 10" id="KW-1133">Transmembrane helix</keyword>
<keyword evidence="4 8" id="KW-0863">Zinc-finger</keyword>
<feature type="transmembrane region" description="Helical" evidence="10">
    <location>
        <begin position="6"/>
        <end position="34"/>
    </location>
</feature>
<dbReference type="InterPro" id="IPR013083">
    <property type="entry name" value="Znf_RING/FYVE/PHD"/>
</dbReference>
<evidence type="ECO:0000313" key="12">
    <source>
        <dbReference type="EMBL" id="KAK2705736.1"/>
    </source>
</evidence>
<dbReference type="Pfam" id="PF13705">
    <property type="entry name" value="TRC8_N"/>
    <property type="match status" value="1"/>
</dbReference>
<dbReference type="InterPro" id="IPR025754">
    <property type="entry name" value="TRC8_N_dom"/>
</dbReference>
<evidence type="ECO:0000256" key="8">
    <source>
        <dbReference type="PROSITE-ProRule" id="PRU00175"/>
    </source>
</evidence>
<dbReference type="InterPro" id="IPR050731">
    <property type="entry name" value="HRD1_E3_ubiq-ligases"/>
</dbReference>
<feature type="transmembrane region" description="Helical" evidence="10">
    <location>
        <begin position="360"/>
        <end position="387"/>
    </location>
</feature>
<dbReference type="GO" id="GO:0036503">
    <property type="term" value="P:ERAD pathway"/>
    <property type="evidence" value="ECO:0007669"/>
    <property type="project" value="TreeGrafter"/>
</dbReference>
<dbReference type="PANTHER" id="PTHR22763">
    <property type="entry name" value="RING ZINC FINGER PROTEIN"/>
    <property type="match status" value="1"/>
</dbReference>
<comment type="caution">
    <text evidence="12">The sequence shown here is derived from an EMBL/GenBank/DDBJ whole genome shotgun (WGS) entry which is preliminary data.</text>
</comment>
<dbReference type="GO" id="GO:0043161">
    <property type="term" value="P:proteasome-mediated ubiquitin-dependent protein catabolic process"/>
    <property type="evidence" value="ECO:0007669"/>
    <property type="project" value="TreeGrafter"/>
</dbReference>
<dbReference type="SMART" id="SM00184">
    <property type="entry name" value="RING"/>
    <property type="match status" value="1"/>
</dbReference>
<evidence type="ECO:0000256" key="9">
    <source>
        <dbReference type="SAM" id="MobiDB-lite"/>
    </source>
</evidence>
<feature type="transmembrane region" description="Helical" evidence="10">
    <location>
        <begin position="332"/>
        <end position="353"/>
    </location>
</feature>
<dbReference type="PANTHER" id="PTHR22763:SF163">
    <property type="entry name" value="E3 UBIQUITIN-PROTEIN LIGASE RNF139"/>
    <property type="match status" value="1"/>
</dbReference>
<feature type="transmembrane region" description="Helical" evidence="10">
    <location>
        <begin position="293"/>
        <end position="312"/>
    </location>
</feature>
<evidence type="ECO:0000259" key="11">
    <source>
        <dbReference type="PROSITE" id="PS50089"/>
    </source>
</evidence>
<dbReference type="InterPro" id="IPR001841">
    <property type="entry name" value="Znf_RING"/>
</dbReference>
<evidence type="ECO:0000256" key="2">
    <source>
        <dbReference type="ARBA" id="ARBA00022692"/>
    </source>
</evidence>
<proteinExistence type="predicted"/>
<dbReference type="Gene3D" id="3.30.40.10">
    <property type="entry name" value="Zinc/RING finger domain, C3HC4 (zinc finger)"/>
    <property type="match status" value="1"/>
</dbReference>
<dbReference type="GO" id="GO:0061630">
    <property type="term" value="F:ubiquitin protein ligase activity"/>
    <property type="evidence" value="ECO:0007669"/>
    <property type="project" value="TreeGrafter"/>
</dbReference>
<sequence>MLLGTSIFLGILTLWTKQLLSLYRFMASVIIMFYSHKVSRYALNGDLETASIFENLLQLNFSQSSKHFQIIFYYLVQQLVLAKCFWEAQEVVKDNSVKNFIVSSFVIPVVLAGLPIPAALREYAAVYASLVPFLFLFAITYLSFGTIMDVIHERFHYGKRMVQNFGWNTFIETEWHRLDVPNLFRSFWVLRMLINTYLFTRAHYTELSSNPNGMFTPLLESVLATGCDTNLAVLGMSSVYSYVSGKICSFFQSVLLVTEEEDSFGTISAILFVLLAMQNGLTTLPPKKRIVRLFRNSCLLLTCMLHFIHSTLNPVLMSLCTSRNPSFQRHARSWMVCLFLIIFPAYMIYVLHISHQFSTWIFAVTAFSVEVIIKVLISLTIYSLFLIDARHDDYWEDLDDYVYWVKSTGNAIEFIFGILLFLNGAFIMIFESGGCIRAAMICIHAYFNIWCEARSGWKVFVRRKTAVDKIASLPEASSEELQRRGDACAICFNDMETAKITRCRHYFHGVCLRKWLYVQDKCPLCHETLSADNKNNRADIPRSEIQPQPRNAQAENAGE</sequence>
<dbReference type="Pfam" id="PF13923">
    <property type="entry name" value="zf-C3HC4_2"/>
    <property type="match status" value="1"/>
</dbReference>
<evidence type="ECO:0000256" key="4">
    <source>
        <dbReference type="ARBA" id="ARBA00022771"/>
    </source>
</evidence>
<evidence type="ECO:0000313" key="13">
    <source>
        <dbReference type="Proteomes" id="UP001187531"/>
    </source>
</evidence>
<dbReference type="CDD" id="cd16476">
    <property type="entry name" value="RING-H2_RNF139-like"/>
    <property type="match status" value="1"/>
</dbReference>
<name>A0AA88HHI9_ARTSF</name>
<evidence type="ECO:0000256" key="10">
    <source>
        <dbReference type="SAM" id="Phobius"/>
    </source>
</evidence>
<keyword evidence="5" id="KW-0862">Zinc</keyword>
<keyword evidence="3" id="KW-0479">Metal-binding</keyword>
<protein>
    <recommendedName>
        <fullName evidence="11">RING-type domain-containing protein</fullName>
    </recommendedName>
</protein>
<feature type="transmembrane region" description="Helical" evidence="10">
    <location>
        <begin position="407"/>
        <end position="430"/>
    </location>
</feature>
<keyword evidence="2 10" id="KW-0812">Transmembrane</keyword>
<evidence type="ECO:0000256" key="6">
    <source>
        <dbReference type="ARBA" id="ARBA00022989"/>
    </source>
</evidence>
<feature type="domain" description="RING-type" evidence="11">
    <location>
        <begin position="488"/>
        <end position="526"/>
    </location>
</feature>
<dbReference type="GO" id="GO:0036513">
    <property type="term" value="C:Derlin-1 retrotranslocation complex"/>
    <property type="evidence" value="ECO:0007669"/>
    <property type="project" value="TreeGrafter"/>
</dbReference>
<reference evidence="12" key="1">
    <citation type="submission" date="2023-07" db="EMBL/GenBank/DDBJ databases">
        <title>Chromosome-level genome assembly of Artemia franciscana.</title>
        <authorList>
            <person name="Jo E."/>
        </authorList>
    </citation>
    <scope>NUCLEOTIDE SEQUENCE</scope>
    <source>
        <tissue evidence="12">Whole body</tissue>
    </source>
</reference>
<evidence type="ECO:0000256" key="5">
    <source>
        <dbReference type="ARBA" id="ARBA00022833"/>
    </source>
</evidence>
<dbReference type="GO" id="GO:0008270">
    <property type="term" value="F:zinc ion binding"/>
    <property type="evidence" value="ECO:0007669"/>
    <property type="project" value="UniProtKB-KW"/>
</dbReference>
<keyword evidence="7 10" id="KW-0472">Membrane</keyword>
<feature type="transmembrane region" description="Helical" evidence="10">
    <location>
        <begin position="126"/>
        <end position="151"/>
    </location>
</feature>
<organism evidence="12 13">
    <name type="scientific">Artemia franciscana</name>
    <name type="common">Brine shrimp</name>
    <name type="synonym">Artemia sanfranciscana</name>
    <dbReference type="NCBI Taxonomy" id="6661"/>
    <lineage>
        <taxon>Eukaryota</taxon>
        <taxon>Metazoa</taxon>
        <taxon>Ecdysozoa</taxon>
        <taxon>Arthropoda</taxon>
        <taxon>Crustacea</taxon>
        <taxon>Branchiopoda</taxon>
        <taxon>Anostraca</taxon>
        <taxon>Artemiidae</taxon>
        <taxon>Artemia</taxon>
    </lineage>
</organism>
<gene>
    <name evidence="12" type="ORF">QYM36_015935</name>
</gene>
<dbReference type="SUPFAM" id="SSF57850">
    <property type="entry name" value="RING/U-box"/>
    <property type="match status" value="1"/>
</dbReference>
<dbReference type="AlphaFoldDB" id="A0AA88HHI9"/>
<feature type="transmembrane region" description="Helical" evidence="10">
    <location>
        <begin position="100"/>
        <end position="120"/>
    </location>
</feature>
<dbReference type="EMBL" id="JAVRJZ010000020">
    <property type="protein sequence ID" value="KAK2705736.1"/>
    <property type="molecule type" value="Genomic_DNA"/>
</dbReference>
<accession>A0AA88HHI9</accession>
<dbReference type="PROSITE" id="PS50089">
    <property type="entry name" value="ZF_RING_2"/>
    <property type="match status" value="1"/>
</dbReference>